<evidence type="ECO:0000256" key="10">
    <source>
        <dbReference type="SAM" id="MobiDB-lite"/>
    </source>
</evidence>
<dbReference type="FunFam" id="1.10.10.10:FF:000322">
    <property type="entry name" value="Probable disease resistance protein At1g63360"/>
    <property type="match status" value="1"/>
</dbReference>
<dbReference type="FunFam" id="3.40.50.300:FF:001091">
    <property type="entry name" value="Probable disease resistance protein At1g61300"/>
    <property type="match status" value="1"/>
</dbReference>
<dbReference type="AlphaFoldDB" id="A0AAE1W2Y7"/>
<gene>
    <name evidence="13" type="ORF">Sango_2703500</name>
</gene>
<keyword evidence="9" id="KW-0175">Coiled coil</keyword>
<keyword evidence="8" id="KW-0067">ATP-binding</keyword>
<dbReference type="GO" id="GO:0005737">
    <property type="term" value="C:cytoplasm"/>
    <property type="evidence" value="ECO:0007669"/>
    <property type="project" value="UniProtKB-SubCell"/>
</dbReference>
<dbReference type="Gene3D" id="3.40.50.300">
    <property type="entry name" value="P-loop containing nucleotide triphosphate hydrolases"/>
    <property type="match status" value="1"/>
</dbReference>
<proteinExistence type="inferred from homology"/>
<comment type="subcellular location">
    <subcellularLocation>
        <location evidence="1">Cytoplasm</location>
    </subcellularLocation>
</comment>
<feature type="domain" description="NB-ARC" evidence="11">
    <location>
        <begin position="132"/>
        <end position="311"/>
    </location>
</feature>
<evidence type="ECO:0000256" key="5">
    <source>
        <dbReference type="ARBA" id="ARBA00022737"/>
    </source>
</evidence>
<evidence type="ECO:0000259" key="12">
    <source>
        <dbReference type="Pfam" id="PF23559"/>
    </source>
</evidence>
<evidence type="ECO:0000313" key="14">
    <source>
        <dbReference type="Proteomes" id="UP001289374"/>
    </source>
</evidence>
<dbReference type="PANTHER" id="PTHR23155">
    <property type="entry name" value="DISEASE RESISTANCE PROTEIN RP"/>
    <property type="match status" value="1"/>
</dbReference>
<comment type="caution">
    <text evidence="13">The sequence shown here is derived from an EMBL/GenBank/DDBJ whole genome shotgun (WGS) entry which is preliminary data.</text>
</comment>
<accession>A0AAE1W2Y7</accession>
<dbReference type="Proteomes" id="UP001289374">
    <property type="component" value="Unassembled WGS sequence"/>
</dbReference>
<dbReference type="GO" id="GO:0051607">
    <property type="term" value="P:defense response to virus"/>
    <property type="evidence" value="ECO:0007669"/>
    <property type="project" value="UniProtKB-ARBA"/>
</dbReference>
<feature type="compositionally biased region" description="Low complexity" evidence="10">
    <location>
        <begin position="97"/>
        <end position="107"/>
    </location>
</feature>
<dbReference type="Pfam" id="PF00931">
    <property type="entry name" value="NB-ARC"/>
    <property type="match status" value="1"/>
</dbReference>
<keyword evidence="7" id="KW-0611">Plant defense</keyword>
<dbReference type="GO" id="GO:0098542">
    <property type="term" value="P:defense response to other organism"/>
    <property type="evidence" value="ECO:0007669"/>
    <property type="project" value="TreeGrafter"/>
</dbReference>
<reference evidence="13" key="2">
    <citation type="journal article" date="2024" name="Plant">
        <title>Genomic evolution and insights into agronomic trait innovations of Sesamum species.</title>
        <authorList>
            <person name="Miao H."/>
            <person name="Wang L."/>
            <person name="Qu L."/>
            <person name="Liu H."/>
            <person name="Sun Y."/>
            <person name="Le M."/>
            <person name="Wang Q."/>
            <person name="Wei S."/>
            <person name="Zheng Y."/>
            <person name="Lin W."/>
            <person name="Duan Y."/>
            <person name="Cao H."/>
            <person name="Xiong S."/>
            <person name="Wang X."/>
            <person name="Wei L."/>
            <person name="Li C."/>
            <person name="Ma Q."/>
            <person name="Ju M."/>
            <person name="Zhao R."/>
            <person name="Li G."/>
            <person name="Mu C."/>
            <person name="Tian Q."/>
            <person name="Mei H."/>
            <person name="Zhang T."/>
            <person name="Gao T."/>
            <person name="Zhang H."/>
        </authorList>
    </citation>
    <scope>NUCLEOTIDE SEQUENCE</scope>
    <source>
        <strain evidence="13">K16</strain>
    </source>
</reference>
<dbReference type="InterPro" id="IPR002182">
    <property type="entry name" value="NB-ARC"/>
</dbReference>
<evidence type="ECO:0000256" key="7">
    <source>
        <dbReference type="ARBA" id="ARBA00022821"/>
    </source>
</evidence>
<dbReference type="Gene3D" id="1.10.8.430">
    <property type="entry name" value="Helical domain of apoptotic protease-activating factors"/>
    <property type="match status" value="1"/>
</dbReference>
<dbReference type="InterPro" id="IPR027417">
    <property type="entry name" value="P-loop_NTPase"/>
</dbReference>
<dbReference type="GO" id="GO:0043531">
    <property type="term" value="F:ADP binding"/>
    <property type="evidence" value="ECO:0007669"/>
    <property type="project" value="InterPro"/>
</dbReference>
<keyword evidence="6" id="KW-0547">Nucleotide-binding</keyword>
<dbReference type="Gene3D" id="1.20.5.4130">
    <property type="match status" value="1"/>
</dbReference>
<evidence type="ECO:0000256" key="3">
    <source>
        <dbReference type="ARBA" id="ARBA00022490"/>
    </source>
</evidence>
<keyword evidence="14" id="KW-1185">Reference proteome</keyword>
<dbReference type="GO" id="GO:0005524">
    <property type="term" value="F:ATP binding"/>
    <property type="evidence" value="ECO:0007669"/>
    <property type="project" value="UniProtKB-KW"/>
</dbReference>
<keyword evidence="3" id="KW-0963">Cytoplasm</keyword>
<dbReference type="PRINTS" id="PR00364">
    <property type="entry name" value="DISEASERSIST"/>
</dbReference>
<organism evidence="13 14">
    <name type="scientific">Sesamum angolense</name>
    <dbReference type="NCBI Taxonomy" id="2727404"/>
    <lineage>
        <taxon>Eukaryota</taxon>
        <taxon>Viridiplantae</taxon>
        <taxon>Streptophyta</taxon>
        <taxon>Embryophyta</taxon>
        <taxon>Tracheophyta</taxon>
        <taxon>Spermatophyta</taxon>
        <taxon>Magnoliopsida</taxon>
        <taxon>eudicotyledons</taxon>
        <taxon>Gunneridae</taxon>
        <taxon>Pentapetalae</taxon>
        <taxon>asterids</taxon>
        <taxon>lamiids</taxon>
        <taxon>Lamiales</taxon>
        <taxon>Pedaliaceae</taxon>
        <taxon>Sesamum</taxon>
    </lineage>
</organism>
<evidence type="ECO:0000256" key="9">
    <source>
        <dbReference type="SAM" id="Coils"/>
    </source>
</evidence>
<evidence type="ECO:0000259" key="11">
    <source>
        <dbReference type="Pfam" id="PF00931"/>
    </source>
</evidence>
<evidence type="ECO:0000256" key="6">
    <source>
        <dbReference type="ARBA" id="ARBA00022741"/>
    </source>
</evidence>
<dbReference type="Pfam" id="PF23559">
    <property type="entry name" value="WHD_DRP"/>
    <property type="match status" value="1"/>
</dbReference>
<dbReference type="InterPro" id="IPR058922">
    <property type="entry name" value="WHD_DRP"/>
</dbReference>
<feature type="domain" description="Disease resistance protein winged helix" evidence="12">
    <location>
        <begin position="393"/>
        <end position="446"/>
    </location>
</feature>
<comment type="similarity">
    <text evidence="2">Belongs to the disease resistance NB-LRR family.</text>
</comment>
<name>A0AAE1W2Y7_9LAMI</name>
<keyword evidence="4" id="KW-0433">Leucine-rich repeat</keyword>
<evidence type="ECO:0000256" key="1">
    <source>
        <dbReference type="ARBA" id="ARBA00004496"/>
    </source>
</evidence>
<sequence>MTIRNTISDPEHHQYGVFLDERRRLQSLSKHVMFLGEFLDDFPEKANDLEDRIRDAANQAEDITELLLFQEIRSSSSSGGPRSVDLSPHQSGGSNAPQDPQLSDSSPPAVPVPMKKDNRKDAMVGFEEEFLAIKSRLCGESCRLQFVPIHGMGGIGKTTLARSAYSDPLIVEYFDIRAWVTVSQDYSTQEMLFTLVDSIKAFSGKFDEEKHSGEKFDEEKHSFEQMTEHAYKSLKGRRYLVVLDDMWSTKAWDDVRRIFPDDSNGSRIIITTRLQDVAAYADSSSPLHEMRFMDVDQSWILLQQKVFNEQQCPPDLENTGKMIARSCKGLPLAIVVIAGILSTVSQTQASWEDIAKKVNSAVNADTEQFTRILSLSYTHLPRHLRPCFLYMGVFPEDYKIHVSKLVKLWMAEGFMEPSVSKSFEEGAEEYLEDLVRRSLVLVTRRKSTGKI</sequence>
<evidence type="ECO:0000256" key="8">
    <source>
        <dbReference type="ARBA" id="ARBA00022840"/>
    </source>
</evidence>
<feature type="coiled-coil region" evidence="9">
    <location>
        <begin position="39"/>
        <end position="66"/>
    </location>
</feature>
<evidence type="ECO:0000256" key="4">
    <source>
        <dbReference type="ARBA" id="ARBA00022614"/>
    </source>
</evidence>
<evidence type="ECO:0000313" key="13">
    <source>
        <dbReference type="EMBL" id="KAK4385795.1"/>
    </source>
</evidence>
<protein>
    <submittedName>
        <fullName evidence="13">Late blight resistance proteinR1B-12</fullName>
    </submittedName>
</protein>
<feature type="region of interest" description="Disordered" evidence="10">
    <location>
        <begin position="75"/>
        <end position="116"/>
    </location>
</feature>
<dbReference type="EMBL" id="JACGWL010000016">
    <property type="protein sequence ID" value="KAK4385795.1"/>
    <property type="molecule type" value="Genomic_DNA"/>
</dbReference>
<evidence type="ECO:0000256" key="2">
    <source>
        <dbReference type="ARBA" id="ARBA00008894"/>
    </source>
</evidence>
<dbReference type="PANTHER" id="PTHR23155:SF1152">
    <property type="entry name" value="AAA+ ATPASE DOMAIN-CONTAINING PROTEIN"/>
    <property type="match status" value="1"/>
</dbReference>
<dbReference type="InterPro" id="IPR036388">
    <property type="entry name" value="WH-like_DNA-bd_sf"/>
</dbReference>
<dbReference type="Gene3D" id="1.10.10.10">
    <property type="entry name" value="Winged helix-like DNA-binding domain superfamily/Winged helix DNA-binding domain"/>
    <property type="match status" value="1"/>
</dbReference>
<dbReference type="InterPro" id="IPR044974">
    <property type="entry name" value="Disease_R_plants"/>
</dbReference>
<dbReference type="SUPFAM" id="SSF52540">
    <property type="entry name" value="P-loop containing nucleoside triphosphate hydrolases"/>
    <property type="match status" value="1"/>
</dbReference>
<reference evidence="13" key="1">
    <citation type="submission" date="2020-06" db="EMBL/GenBank/DDBJ databases">
        <authorList>
            <person name="Li T."/>
            <person name="Hu X."/>
            <person name="Zhang T."/>
            <person name="Song X."/>
            <person name="Zhang H."/>
            <person name="Dai N."/>
            <person name="Sheng W."/>
            <person name="Hou X."/>
            <person name="Wei L."/>
        </authorList>
    </citation>
    <scope>NUCLEOTIDE SEQUENCE</scope>
    <source>
        <strain evidence="13">K16</strain>
        <tissue evidence="13">Leaf</tissue>
    </source>
</reference>
<keyword evidence="5" id="KW-0677">Repeat</keyword>
<dbReference type="InterPro" id="IPR042197">
    <property type="entry name" value="Apaf_helical"/>
</dbReference>